<dbReference type="Proteomes" id="UP000789901">
    <property type="component" value="Unassembled WGS sequence"/>
</dbReference>
<protein>
    <submittedName>
        <fullName evidence="2">44120_t:CDS:1</fullName>
    </submittedName>
</protein>
<dbReference type="InterPro" id="IPR057456">
    <property type="entry name" value="Znf_C17orf113"/>
</dbReference>
<sequence length="145" mass="17081">WNPNWKNTYPWVDLVIRQNGKYMVCTWCIDTKCDNIFVTGTQYFKEQYLQQHIERSNHKKVVYAHSKNQINIISSLHQYTKFKQLQTMRKMMNIYFLVKHNIATLNFEDLCHLVELQVQNTENSIIPGGANLLSLPEPSTTVQST</sequence>
<name>A0ABN7XU94_GIGMA</name>
<evidence type="ECO:0000259" key="1">
    <source>
        <dbReference type="Pfam" id="PF25431"/>
    </source>
</evidence>
<gene>
    <name evidence="2" type="ORF">GMARGA_LOCUS46310</name>
</gene>
<evidence type="ECO:0000313" key="2">
    <source>
        <dbReference type="EMBL" id="CAG8857491.1"/>
    </source>
</evidence>
<evidence type="ECO:0000313" key="3">
    <source>
        <dbReference type="Proteomes" id="UP000789901"/>
    </source>
</evidence>
<feature type="non-terminal residue" evidence="2">
    <location>
        <position position="1"/>
    </location>
</feature>
<dbReference type="EMBL" id="CAJVQB010171585">
    <property type="protein sequence ID" value="CAG8857491.1"/>
    <property type="molecule type" value="Genomic_DNA"/>
</dbReference>
<feature type="non-terminal residue" evidence="2">
    <location>
        <position position="145"/>
    </location>
</feature>
<dbReference type="Pfam" id="PF25431">
    <property type="entry name" value="zf-C17orf113"/>
    <property type="match status" value="1"/>
</dbReference>
<organism evidence="2 3">
    <name type="scientific">Gigaspora margarita</name>
    <dbReference type="NCBI Taxonomy" id="4874"/>
    <lineage>
        <taxon>Eukaryota</taxon>
        <taxon>Fungi</taxon>
        <taxon>Fungi incertae sedis</taxon>
        <taxon>Mucoromycota</taxon>
        <taxon>Glomeromycotina</taxon>
        <taxon>Glomeromycetes</taxon>
        <taxon>Diversisporales</taxon>
        <taxon>Gigasporaceae</taxon>
        <taxon>Gigaspora</taxon>
    </lineage>
</organism>
<accession>A0ABN7XU94</accession>
<reference evidence="2 3" key="1">
    <citation type="submission" date="2021-06" db="EMBL/GenBank/DDBJ databases">
        <authorList>
            <person name="Kallberg Y."/>
            <person name="Tangrot J."/>
            <person name="Rosling A."/>
        </authorList>
    </citation>
    <scope>NUCLEOTIDE SEQUENCE [LARGE SCALE GENOMIC DNA]</scope>
    <source>
        <strain evidence="2 3">120-4 pot B 10/14</strain>
    </source>
</reference>
<comment type="caution">
    <text evidence="2">The sequence shown here is derived from an EMBL/GenBank/DDBJ whole genome shotgun (WGS) entry which is preliminary data.</text>
</comment>
<feature type="domain" description="C17orf113 probable zinc finger" evidence="1">
    <location>
        <begin position="9"/>
        <end position="67"/>
    </location>
</feature>
<keyword evidence="3" id="KW-1185">Reference proteome</keyword>
<proteinExistence type="predicted"/>